<protein>
    <submittedName>
        <fullName evidence="3">Retrovirus-related Pol polyprotein from transposon RE1</fullName>
    </submittedName>
</protein>
<evidence type="ECO:0000259" key="2">
    <source>
        <dbReference type="Pfam" id="PF07727"/>
    </source>
</evidence>
<dbReference type="InterPro" id="IPR013103">
    <property type="entry name" value="RVT_2"/>
</dbReference>
<dbReference type="AlphaFoldDB" id="A0ABD1B7M2"/>
<keyword evidence="4" id="KW-1185">Reference proteome</keyword>
<dbReference type="Pfam" id="PF07727">
    <property type="entry name" value="RVT_2"/>
    <property type="match status" value="1"/>
</dbReference>
<dbReference type="EMBL" id="JBANAX010000295">
    <property type="protein sequence ID" value="KAL1214938.1"/>
    <property type="molecule type" value="Genomic_DNA"/>
</dbReference>
<organism evidence="3 4">
    <name type="scientific">Cardamine amara subsp. amara</name>
    <dbReference type="NCBI Taxonomy" id="228776"/>
    <lineage>
        <taxon>Eukaryota</taxon>
        <taxon>Viridiplantae</taxon>
        <taxon>Streptophyta</taxon>
        <taxon>Embryophyta</taxon>
        <taxon>Tracheophyta</taxon>
        <taxon>Spermatophyta</taxon>
        <taxon>Magnoliopsida</taxon>
        <taxon>eudicotyledons</taxon>
        <taxon>Gunneridae</taxon>
        <taxon>Pentapetalae</taxon>
        <taxon>rosids</taxon>
        <taxon>malvids</taxon>
        <taxon>Brassicales</taxon>
        <taxon>Brassicaceae</taxon>
        <taxon>Cardamineae</taxon>
        <taxon>Cardamine</taxon>
    </lineage>
</organism>
<feature type="domain" description="Reverse transcriptase Ty1/copia-type" evidence="2">
    <location>
        <begin position="137"/>
        <end position="205"/>
    </location>
</feature>
<comment type="caution">
    <text evidence="3">The sequence shown here is derived from an EMBL/GenBank/DDBJ whole genome shotgun (WGS) entry which is preliminary data.</text>
</comment>
<reference evidence="3 4" key="1">
    <citation type="submission" date="2024-04" db="EMBL/GenBank/DDBJ databases">
        <title>Genome assembly C_amara_ONT_v2.</title>
        <authorList>
            <person name="Yant L."/>
            <person name="Moore C."/>
            <person name="Slenker M."/>
        </authorList>
    </citation>
    <scope>NUCLEOTIDE SEQUENCE [LARGE SCALE GENOMIC DNA]</scope>
    <source>
        <tissue evidence="3">Leaf</tissue>
    </source>
</reference>
<accession>A0ABD1B7M2</accession>
<feature type="compositionally biased region" description="Basic and acidic residues" evidence="1">
    <location>
        <begin position="19"/>
        <end position="48"/>
    </location>
</feature>
<dbReference type="Proteomes" id="UP001558713">
    <property type="component" value="Unassembled WGS sequence"/>
</dbReference>
<evidence type="ECO:0000313" key="4">
    <source>
        <dbReference type="Proteomes" id="UP001558713"/>
    </source>
</evidence>
<evidence type="ECO:0000256" key="1">
    <source>
        <dbReference type="SAM" id="MobiDB-lite"/>
    </source>
</evidence>
<name>A0ABD1B7M2_CARAN</name>
<proteinExistence type="predicted"/>
<evidence type="ECO:0000313" key="3">
    <source>
        <dbReference type="EMBL" id="KAL1214938.1"/>
    </source>
</evidence>
<feature type="region of interest" description="Disordered" evidence="1">
    <location>
        <begin position="1"/>
        <end position="61"/>
    </location>
</feature>
<sequence length="210" mass="24183">MENTDTNEHTQPEPNPLGVEKDHDQDEVGRTEDVVHKDHHDEAGHEAETTPPPPPLWRSTRRRFGPEHWRETRVYFNNKAVAHLTQAVCSLDRVPIAHQAFLSKLDTQWIPQSYEEAKRSREWLGAVDDEVGAMERNRTWDEADLPLGKKAVSSRWLFTIKYLSNGDIERYKARLVARGFTQTYGDDFTETFAPVAKLHTVRVVLSSTRP</sequence>
<gene>
    <name evidence="3" type="ORF">V5N11_033031</name>
</gene>
<feature type="compositionally biased region" description="Basic and acidic residues" evidence="1">
    <location>
        <begin position="1"/>
        <end position="11"/>
    </location>
</feature>